<dbReference type="InterPro" id="IPR039418">
    <property type="entry name" value="LexA-like"/>
</dbReference>
<accession>A0A1E5XIP3</accession>
<proteinExistence type="predicted"/>
<dbReference type="EMBL" id="LAJE02000373">
    <property type="protein sequence ID" value="OEO28472.1"/>
    <property type="molecule type" value="Genomic_DNA"/>
</dbReference>
<dbReference type="InterPro" id="IPR036286">
    <property type="entry name" value="LexA/Signal_pep-like_sf"/>
</dbReference>
<protein>
    <recommendedName>
        <fullName evidence="1">Peptidase S24/S26A/S26B/S26C domain-containing protein</fullName>
    </recommendedName>
</protein>
<dbReference type="CDD" id="cd06529">
    <property type="entry name" value="S24_LexA-like"/>
    <property type="match status" value="1"/>
</dbReference>
<dbReference type="Gene3D" id="2.10.109.10">
    <property type="entry name" value="Umud Fragment, subunit A"/>
    <property type="match status" value="1"/>
</dbReference>
<keyword evidence="3" id="KW-1185">Reference proteome</keyword>
<evidence type="ECO:0000313" key="2">
    <source>
        <dbReference type="EMBL" id="OEO28472.1"/>
    </source>
</evidence>
<dbReference type="InterPro" id="IPR015927">
    <property type="entry name" value="Peptidase_S24_S26A/B/C"/>
</dbReference>
<dbReference type="Pfam" id="PF00717">
    <property type="entry name" value="Peptidase_S24"/>
    <property type="match status" value="1"/>
</dbReference>
<organism evidence="2 3">
    <name type="scientific">Devosia insulae DS-56</name>
    <dbReference type="NCBI Taxonomy" id="1116389"/>
    <lineage>
        <taxon>Bacteria</taxon>
        <taxon>Pseudomonadati</taxon>
        <taxon>Pseudomonadota</taxon>
        <taxon>Alphaproteobacteria</taxon>
        <taxon>Hyphomicrobiales</taxon>
        <taxon>Devosiaceae</taxon>
        <taxon>Devosia</taxon>
    </lineage>
</organism>
<dbReference type="SUPFAM" id="SSF51306">
    <property type="entry name" value="LexA/Signal peptidase"/>
    <property type="match status" value="1"/>
</dbReference>
<evidence type="ECO:0000313" key="3">
    <source>
        <dbReference type="Proteomes" id="UP000095463"/>
    </source>
</evidence>
<feature type="domain" description="Peptidase S24/S26A/S26B/S26C" evidence="1">
    <location>
        <begin position="126"/>
        <end position="218"/>
    </location>
</feature>
<dbReference type="Proteomes" id="UP000095463">
    <property type="component" value="Unassembled WGS sequence"/>
</dbReference>
<reference evidence="2 3" key="1">
    <citation type="journal article" date="2015" name="Genome Announc.">
        <title>Genome Assemblies of Three Soil-Associated Devosia species: D. insulae, D. limi, and D. soli.</title>
        <authorList>
            <person name="Hassan Y.I."/>
            <person name="Lepp D."/>
            <person name="Zhou T."/>
        </authorList>
    </citation>
    <scope>NUCLEOTIDE SEQUENCE [LARGE SCALE GENOMIC DNA]</scope>
    <source>
        <strain evidence="2 3">DS-56</strain>
    </source>
</reference>
<name>A0A1E5XIP3_9HYPH</name>
<comment type="caution">
    <text evidence="2">The sequence shown here is derived from an EMBL/GenBank/DDBJ whole genome shotgun (WGS) entry which is preliminary data.</text>
</comment>
<dbReference type="OrthoDB" id="528805at2"/>
<dbReference type="AlphaFoldDB" id="A0A1E5XIP3"/>
<sequence length="241" mass="26177">MHMAEPNQLAVEYVRHVLGVTGLSPTGLALKAGISSTTLTRPLNSAEYKFALTNTTLSKIEAATGIAFLSFAAAHSTDQAPPGSEAPAQPRTAGQPVRYVPGEQVVLSGRRNLLPVFSGAMGGDGKLIVSSDFVDHMAMPAALEGVQGAYGLIVDGSSMNPEFWEGDIAWINPHLKPARGRNHVFFHTPPGGEDAEAIIKRLNGWNDREWQLEQWNPARQFTESRRIWPICHRVVGKYEAP</sequence>
<evidence type="ECO:0000259" key="1">
    <source>
        <dbReference type="Pfam" id="PF00717"/>
    </source>
</evidence>
<gene>
    <name evidence="2" type="ORF">VW23_004675</name>
</gene>